<keyword evidence="1" id="KW-0723">Serine/threonine-protein kinase</keyword>
<evidence type="ECO:0000256" key="2">
    <source>
        <dbReference type="ARBA" id="ARBA00022679"/>
    </source>
</evidence>
<feature type="compositionally biased region" description="Low complexity" evidence="8">
    <location>
        <begin position="258"/>
        <end position="268"/>
    </location>
</feature>
<feature type="region of interest" description="Disordered" evidence="8">
    <location>
        <begin position="490"/>
        <end position="542"/>
    </location>
</feature>
<dbReference type="InterPro" id="IPR017441">
    <property type="entry name" value="Protein_kinase_ATP_BS"/>
</dbReference>
<keyword evidence="11" id="KW-1185">Reference proteome</keyword>
<feature type="region of interest" description="Disordered" evidence="8">
    <location>
        <begin position="359"/>
        <end position="397"/>
    </location>
</feature>
<comment type="caution">
    <text evidence="10">The sequence shown here is derived from an EMBL/GenBank/DDBJ whole genome shotgun (WGS) entry which is preliminary data.</text>
</comment>
<keyword evidence="7" id="KW-0175">Coiled coil</keyword>
<reference evidence="10 11" key="1">
    <citation type="journal article" date="2021" name="Sci. Rep.">
        <title>Genome sequencing of the multicellular alga Astrephomene provides insights into convergent evolution of germ-soma differentiation.</title>
        <authorList>
            <person name="Yamashita S."/>
            <person name="Yamamoto K."/>
            <person name="Matsuzaki R."/>
            <person name="Suzuki S."/>
            <person name="Yamaguchi H."/>
            <person name="Hirooka S."/>
            <person name="Minakuchi Y."/>
            <person name="Miyagishima S."/>
            <person name="Kawachi M."/>
            <person name="Toyoda A."/>
            <person name="Nozaki H."/>
        </authorList>
    </citation>
    <scope>NUCLEOTIDE SEQUENCE [LARGE SCALE GENOMIC DNA]</scope>
    <source>
        <strain evidence="10 11">NIES-4017</strain>
    </source>
</reference>
<dbReference type="PROSITE" id="PS50011">
    <property type="entry name" value="PROTEIN_KINASE_DOM"/>
    <property type="match status" value="1"/>
</dbReference>
<dbReference type="SMART" id="SM00220">
    <property type="entry name" value="S_TKc"/>
    <property type="match status" value="1"/>
</dbReference>
<dbReference type="PROSITE" id="PS00108">
    <property type="entry name" value="PROTEIN_KINASE_ST"/>
    <property type="match status" value="1"/>
</dbReference>
<dbReference type="InterPro" id="IPR000719">
    <property type="entry name" value="Prot_kinase_dom"/>
</dbReference>
<feature type="binding site" evidence="6">
    <location>
        <position position="43"/>
    </location>
    <ligand>
        <name>ATP</name>
        <dbReference type="ChEBI" id="CHEBI:30616"/>
    </ligand>
</feature>
<feature type="compositionally biased region" description="Low complexity" evidence="8">
    <location>
        <begin position="654"/>
        <end position="688"/>
    </location>
</feature>
<evidence type="ECO:0000256" key="5">
    <source>
        <dbReference type="ARBA" id="ARBA00022840"/>
    </source>
</evidence>
<accession>A0AAD3DIY3</accession>
<dbReference type="InterPro" id="IPR001245">
    <property type="entry name" value="Ser-Thr/Tyr_kinase_cat_dom"/>
</dbReference>
<dbReference type="GO" id="GO:0005524">
    <property type="term" value="F:ATP binding"/>
    <property type="evidence" value="ECO:0007669"/>
    <property type="project" value="UniProtKB-UniRule"/>
</dbReference>
<dbReference type="AlphaFoldDB" id="A0AAD3DIY3"/>
<organism evidence="10 11">
    <name type="scientific">Astrephomene gubernaculifera</name>
    <dbReference type="NCBI Taxonomy" id="47775"/>
    <lineage>
        <taxon>Eukaryota</taxon>
        <taxon>Viridiplantae</taxon>
        <taxon>Chlorophyta</taxon>
        <taxon>core chlorophytes</taxon>
        <taxon>Chlorophyceae</taxon>
        <taxon>CS clade</taxon>
        <taxon>Chlamydomonadales</taxon>
        <taxon>Astrephomenaceae</taxon>
        <taxon>Astrephomene</taxon>
    </lineage>
</organism>
<evidence type="ECO:0000313" key="10">
    <source>
        <dbReference type="EMBL" id="GFR40831.1"/>
    </source>
</evidence>
<dbReference type="Gene3D" id="1.10.510.10">
    <property type="entry name" value="Transferase(Phosphotransferase) domain 1"/>
    <property type="match status" value="2"/>
</dbReference>
<evidence type="ECO:0000256" key="8">
    <source>
        <dbReference type="SAM" id="MobiDB-lite"/>
    </source>
</evidence>
<feature type="compositionally biased region" description="Basic and acidic residues" evidence="8">
    <location>
        <begin position="376"/>
        <end position="387"/>
    </location>
</feature>
<feature type="region of interest" description="Disordered" evidence="8">
    <location>
        <begin position="172"/>
        <end position="215"/>
    </location>
</feature>
<dbReference type="Pfam" id="PF00069">
    <property type="entry name" value="Pkinase"/>
    <property type="match status" value="1"/>
</dbReference>
<proteinExistence type="predicted"/>
<dbReference type="GO" id="GO:0004674">
    <property type="term" value="F:protein serine/threonine kinase activity"/>
    <property type="evidence" value="ECO:0007669"/>
    <property type="project" value="UniProtKB-KW"/>
</dbReference>
<gene>
    <name evidence="10" type="ORF">Agub_g1306</name>
</gene>
<keyword evidence="3 6" id="KW-0547">Nucleotide-binding</keyword>
<evidence type="ECO:0000256" key="1">
    <source>
        <dbReference type="ARBA" id="ARBA00022527"/>
    </source>
</evidence>
<evidence type="ECO:0000256" key="6">
    <source>
        <dbReference type="PROSITE-ProRule" id="PRU10141"/>
    </source>
</evidence>
<evidence type="ECO:0000256" key="4">
    <source>
        <dbReference type="ARBA" id="ARBA00022777"/>
    </source>
</evidence>
<dbReference type="InterPro" id="IPR051681">
    <property type="entry name" value="Ser/Thr_Kinases-Pseudokinases"/>
</dbReference>
<feature type="compositionally biased region" description="Basic and acidic residues" evidence="8">
    <location>
        <begin position="203"/>
        <end position="215"/>
    </location>
</feature>
<protein>
    <recommendedName>
        <fullName evidence="9">Protein kinase domain-containing protein</fullName>
    </recommendedName>
</protein>
<dbReference type="EMBL" id="BMAR01000001">
    <property type="protein sequence ID" value="GFR40831.1"/>
    <property type="molecule type" value="Genomic_DNA"/>
</dbReference>
<feature type="compositionally biased region" description="Polar residues" evidence="8">
    <location>
        <begin position="626"/>
        <end position="642"/>
    </location>
</feature>
<dbReference type="InterPro" id="IPR011009">
    <property type="entry name" value="Kinase-like_dom_sf"/>
</dbReference>
<feature type="coiled-coil region" evidence="7">
    <location>
        <begin position="784"/>
        <end position="811"/>
    </location>
</feature>
<name>A0AAD3DIY3_9CHLO</name>
<dbReference type="PANTHER" id="PTHR44329">
    <property type="entry name" value="SERINE/THREONINE-PROTEIN KINASE TNNI3K-RELATED"/>
    <property type="match status" value="1"/>
</dbReference>
<evidence type="ECO:0000313" key="11">
    <source>
        <dbReference type="Proteomes" id="UP001054857"/>
    </source>
</evidence>
<dbReference type="InterPro" id="IPR008271">
    <property type="entry name" value="Ser/Thr_kinase_AS"/>
</dbReference>
<dbReference type="SUPFAM" id="SSF56112">
    <property type="entry name" value="Protein kinase-like (PK-like)"/>
    <property type="match status" value="1"/>
</dbReference>
<feature type="region of interest" description="Disordered" evidence="8">
    <location>
        <begin position="247"/>
        <end position="268"/>
    </location>
</feature>
<dbReference type="Proteomes" id="UP001054857">
    <property type="component" value="Unassembled WGS sequence"/>
</dbReference>
<keyword evidence="5 6" id="KW-0067">ATP-binding</keyword>
<feature type="region of interest" description="Disordered" evidence="8">
    <location>
        <begin position="620"/>
        <end position="688"/>
    </location>
</feature>
<evidence type="ECO:0000256" key="3">
    <source>
        <dbReference type="ARBA" id="ARBA00022741"/>
    </source>
</evidence>
<dbReference type="Pfam" id="PF07714">
    <property type="entry name" value="PK_Tyr_Ser-Thr"/>
    <property type="match status" value="1"/>
</dbReference>
<feature type="compositionally biased region" description="Low complexity" evidence="8">
    <location>
        <begin position="505"/>
        <end position="534"/>
    </location>
</feature>
<evidence type="ECO:0000256" key="7">
    <source>
        <dbReference type="SAM" id="Coils"/>
    </source>
</evidence>
<evidence type="ECO:0000259" key="9">
    <source>
        <dbReference type="PROSITE" id="PS50011"/>
    </source>
</evidence>
<sequence length="977" mass="100671">MSAMEQGEDPMQRLEITKGGALGCGSFAVVYRATWDGFPCALKVLLPQHANLAQPSDAPSSPARMLFREGEALMRHPHRCLARCYAMLELPPDFPGLMRGYVASTPALVLELMQEGSLTSIMHKQMLTPWKFMYDNNTALAWGIQLASALAHLHGSSPAVIHRDVKMDNVMLQRPGAGAGGGGPEGPAAGQEEEEGQGAAKQAGERGGDVGDAEGKRPVAKLVDLGLCVTPVELECCRTQQTLYRTPVPEEGDRRTAHPAATGSSSTPTAAINYISSVAPAYPFAPTAHDSRIRDRISGPPGAMSFSLHSEAGANPAGTQATPLFFACEKGSPALVPVDPFGPGYKDLALPLPVIGTPERLGTQQEEESEAAGGEAGRRGSVDEGRRATTASGGVSPSDCVSLEFQNSLASSRGGAPAAVAAAGTGTGVAAVPMSPGLTTAAAAAGVASAASGGTAVAGTSSGLAAAAGVGAGAGRQESAPWEEVLATARQPQLQTRPRPPSATPLQVRQQQQQEPERLLLPQPQEQQQQQQPPSCVAGRAHAWDTPHDEGLQQQQRHRLNMDLESSLVAAEVAGCSARSGNAVGAAASGGVTQLPVVVAAADCATSGAADTVRECGGTKIGPINGHTQQQQGSPARSTATPVMSCKPTPSPRSPFSGRSSISNEQRSRAAAGPSFSSPGAAHAPAHAPAASLSSNGFVTSATRSAAAHGSNSITGSVAASCGLPHMKFLSEHMEALQSPAAPSAAASSPSKVLPVGDVVEGGVPREPLQSRGPIAVAESLEVAEAATAAARVAEQQADEEEQQLQQQVGAAAPVLPGIAGQREQVWRLTGHTGSFMTMAPEVYMALPYNEKADVFSYGVVLYEIFSRTLLAVSHVGTRRADLPHVLARCEDYTQAVCHGYRPSKLACMPEAVWGIIQDCWHPDPLRRPPMQQVEARLRALAQKGDLNGGQGGDGDGGDGGDGKGGAEATCAECVVC</sequence>
<dbReference type="PROSITE" id="PS00107">
    <property type="entry name" value="PROTEIN_KINASE_ATP"/>
    <property type="match status" value="1"/>
</dbReference>
<feature type="domain" description="Protein kinase" evidence="9">
    <location>
        <begin position="16"/>
        <end position="372"/>
    </location>
</feature>
<keyword evidence="2" id="KW-0808">Transferase</keyword>
<keyword evidence="4" id="KW-0418">Kinase</keyword>